<name>A0A409XIN8_PSICY</name>
<dbReference type="SUPFAM" id="SSF52047">
    <property type="entry name" value="RNI-like"/>
    <property type="match status" value="1"/>
</dbReference>
<evidence type="ECO:0000313" key="2">
    <source>
        <dbReference type="Proteomes" id="UP000283269"/>
    </source>
</evidence>
<dbReference type="Proteomes" id="UP000283269">
    <property type="component" value="Unassembled WGS sequence"/>
</dbReference>
<protein>
    <submittedName>
        <fullName evidence="1">Uncharacterized protein</fullName>
    </submittedName>
</protein>
<organism evidence="1 2">
    <name type="scientific">Psilocybe cyanescens</name>
    <dbReference type="NCBI Taxonomy" id="93625"/>
    <lineage>
        <taxon>Eukaryota</taxon>
        <taxon>Fungi</taxon>
        <taxon>Dikarya</taxon>
        <taxon>Basidiomycota</taxon>
        <taxon>Agaricomycotina</taxon>
        <taxon>Agaricomycetes</taxon>
        <taxon>Agaricomycetidae</taxon>
        <taxon>Agaricales</taxon>
        <taxon>Agaricineae</taxon>
        <taxon>Strophariaceae</taxon>
        <taxon>Psilocybe</taxon>
    </lineage>
</organism>
<dbReference type="OrthoDB" id="3256525at2759"/>
<evidence type="ECO:0000313" key="1">
    <source>
        <dbReference type="EMBL" id="PPQ90619.1"/>
    </source>
</evidence>
<dbReference type="AlphaFoldDB" id="A0A409XIN8"/>
<reference evidence="1 2" key="1">
    <citation type="journal article" date="2018" name="Evol. Lett.">
        <title>Horizontal gene cluster transfer increased hallucinogenic mushroom diversity.</title>
        <authorList>
            <person name="Reynolds H.T."/>
            <person name="Vijayakumar V."/>
            <person name="Gluck-Thaler E."/>
            <person name="Korotkin H.B."/>
            <person name="Matheny P.B."/>
            <person name="Slot J.C."/>
        </authorList>
    </citation>
    <scope>NUCLEOTIDE SEQUENCE [LARGE SCALE GENOMIC DNA]</scope>
    <source>
        <strain evidence="1 2">2631</strain>
    </source>
</reference>
<comment type="caution">
    <text evidence="1">The sequence shown here is derived from an EMBL/GenBank/DDBJ whole genome shotgun (WGS) entry which is preliminary data.</text>
</comment>
<dbReference type="InParanoid" id="A0A409XIN8"/>
<proteinExistence type="predicted"/>
<dbReference type="InterPro" id="IPR032675">
    <property type="entry name" value="LRR_dom_sf"/>
</dbReference>
<sequence>MQDHRLLPPELWLEIFEWATYNPSFPPDHYTPFQEVPDDGKDPNLQVRVNLSCVCRTWQMWAAQSLYKDIQIRHGAHALKHALEEHESSGRRYGELVQRVVLPYQSTVPSCFPLSLEILGLCPDLHTLLRPQRSVLDGLYFDNEVMGLSLPSLQRLEWWHNNEAERSGGINSLGAMLRSAPNIRYLFIGGVVGTTTTLQETQSIILPHLQTLRLYIRSGLFLRQIISRWSMPSLTHLILDSPPVKDGLQDIWEVLGDRLEILEFGKHVRFLMSDHLTPCLRGCPNLKELNYYFFFTAPSDSTYVHQNLAVVGLHSHVNALLVDGGSVWNLIEHHFEILCGSSLPGLQKIVIHGDWRPILRHPRFTTIQKNIRNSGRVLQISEQTRMPLF</sequence>
<accession>A0A409XIN8</accession>
<gene>
    <name evidence="1" type="ORF">CVT25_006703</name>
</gene>
<keyword evidence="2" id="KW-1185">Reference proteome</keyword>
<dbReference type="STRING" id="93625.A0A409XIN8"/>
<dbReference type="Gene3D" id="3.80.10.10">
    <property type="entry name" value="Ribonuclease Inhibitor"/>
    <property type="match status" value="1"/>
</dbReference>
<dbReference type="EMBL" id="NHYD01001586">
    <property type="protein sequence ID" value="PPQ90619.1"/>
    <property type="molecule type" value="Genomic_DNA"/>
</dbReference>